<feature type="region of interest" description="Disordered" evidence="1">
    <location>
        <begin position="1"/>
        <end position="87"/>
    </location>
</feature>
<dbReference type="Proteomes" id="UP001215712">
    <property type="component" value="Unassembled WGS sequence"/>
</dbReference>
<comment type="caution">
    <text evidence="2">The sequence shown here is derived from an EMBL/GenBank/DDBJ whole genome shotgun (WGS) entry which is preliminary data.</text>
</comment>
<proteinExistence type="predicted"/>
<feature type="compositionally biased region" description="Low complexity" evidence="1">
    <location>
        <begin position="70"/>
        <end position="80"/>
    </location>
</feature>
<protein>
    <submittedName>
        <fullName evidence="2">Uncharacterized protein</fullName>
    </submittedName>
</protein>
<name>A0AAD6HW05_9EURO</name>
<evidence type="ECO:0000313" key="2">
    <source>
        <dbReference type="EMBL" id="KAJ5738927.1"/>
    </source>
</evidence>
<feature type="compositionally biased region" description="Basic and acidic residues" evidence="1">
    <location>
        <begin position="262"/>
        <end position="278"/>
    </location>
</feature>
<dbReference type="AlphaFoldDB" id="A0AAD6HW05"/>
<accession>A0AAD6HW05</accession>
<organism evidence="2 3">
    <name type="scientific">Penicillium malachiteum</name>
    <dbReference type="NCBI Taxonomy" id="1324776"/>
    <lineage>
        <taxon>Eukaryota</taxon>
        <taxon>Fungi</taxon>
        <taxon>Dikarya</taxon>
        <taxon>Ascomycota</taxon>
        <taxon>Pezizomycotina</taxon>
        <taxon>Eurotiomycetes</taxon>
        <taxon>Eurotiomycetidae</taxon>
        <taxon>Eurotiales</taxon>
        <taxon>Aspergillaceae</taxon>
        <taxon>Penicillium</taxon>
    </lineage>
</organism>
<reference evidence="2" key="1">
    <citation type="journal article" date="2023" name="IMA Fungus">
        <title>Comparative genomic study of the Penicillium genus elucidates a diverse pangenome and 15 lateral gene transfer events.</title>
        <authorList>
            <person name="Petersen C."/>
            <person name="Sorensen T."/>
            <person name="Nielsen M.R."/>
            <person name="Sondergaard T.E."/>
            <person name="Sorensen J.L."/>
            <person name="Fitzpatrick D.A."/>
            <person name="Frisvad J.C."/>
            <person name="Nielsen K.L."/>
        </authorList>
    </citation>
    <scope>NUCLEOTIDE SEQUENCE</scope>
    <source>
        <strain evidence="2">IBT 17514</strain>
    </source>
</reference>
<evidence type="ECO:0000256" key="1">
    <source>
        <dbReference type="SAM" id="MobiDB-lite"/>
    </source>
</evidence>
<sequence length="565" mass="62959">MAQLSPTKHVGHRSSFSLSLVSRKSLKRQSIIEPPDSQPTCAERGHYPVFNPQDPRHNPSVGSCRRQDSHTSSSDSQKQSNWVQDFPRRSLHKARSGLLAIREGLRRRSIPSTSQDDSVLHSRGQSSVSTQEDLSFGVALYRTNRPWPLLADEPSLDTLMRAASLHPLVSIASAPEMLETYDLTGDDLVFQPEVSIPFHRPLYSSGDGFFDSQFSPNGRETKGENKAAGHPTQTNREIREAHFHVPTDWENIGTTSTGSVSGEDRRTQSLKADSSEARDSFARTKGRLLLSKSQILQRDRNSNDVKNCMYWRESSTNEGGGETTQSAGEPRFPKARRISSTMRNSSSIWSTFSSNTSYRCRNLSDLQSEAFETQERFDLILDREIPSPVASTGSNSSLTEGSLEVLIAFPGLHQALLEQWRSDSMDESITEDVQNTHIVEDMNANVFDRAVIMTTSLRTSIPHQTYETVKVHIPSEYSDEMQPFNPLLVVSPEGALEGDIKTGGQQQSHFPNSAPRESSLTEIIFALSGTSQKEERPALQQVKPSQTRYSFGLHISLRGVSSLFM</sequence>
<feature type="compositionally biased region" description="Basic and acidic residues" evidence="1">
    <location>
        <begin position="236"/>
        <end position="247"/>
    </location>
</feature>
<dbReference type="EMBL" id="JAQJAN010000002">
    <property type="protein sequence ID" value="KAJ5738927.1"/>
    <property type="molecule type" value="Genomic_DNA"/>
</dbReference>
<feature type="compositionally biased region" description="Low complexity" evidence="1">
    <location>
        <begin position="13"/>
        <end position="23"/>
    </location>
</feature>
<keyword evidence="3" id="KW-1185">Reference proteome</keyword>
<feature type="compositionally biased region" description="Polar residues" evidence="1">
    <location>
        <begin position="110"/>
        <end position="128"/>
    </location>
</feature>
<feature type="region of interest" description="Disordered" evidence="1">
    <location>
        <begin position="109"/>
        <end position="128"/>
    </location>
</feature>
<evidence type="ECO:0000313" key="3">
    <source>
        <dbReference type="Proteomes" id="UP001215712"/>
    </source>
</evidence>
<feature type="region of interest" description="Disordered" evidence="1">
    <location>
        <begin position="215"/>
        <end position="278"/>
    </location>
</feature>
<gene>
    <name evidence="2" type="ORF">N7493_002082</name>
</gene>
<reference evidence="2" key="2">
    <citation type="submission" date="2023-01" db="EMBL/GenBank/DDBJ databases">
        <authorList>
            <person name="Petersen C."/>
        </authorList>
    </citation>
    <scope>NUCLEOTIDE SEQUENCE</scope>
    <source>
        <strain evidence="2">IBT 17514</strain>
    </source>
</reference>